<evidence type="ECO:0000256" key="1">
    <source>
        <dbReference type="ARBA" id="ARBA00006817"/>
    </source>
</evidence>
<dbReference type="Proteomes" id="UP000050827">
    <property type="component" value="Unassembled WGS sequence"/>
</dbReference>
<comment type="similarity">
    <text evidence="1">Belongs to the AHA1 family.</text>
</comment>
<dbReference type="OrthoDB" id="2364866at2"/>
<gene>
    <name evidence="3" type="ORF">AAY42_08590</name>
</gene>
<comment type="caution">
    <text evidence="3">The sequence shown here is derived from an EMBL/GenBank/DDBJ whole genome shotgun (WGS) entry which is preliminary data.</text>
</comment>
<evidence type="ECO:0000313" key="3">
    <source>
        <dbReference type="EMBL" id="KQC29936.1"/>
    </source>
</evidence>
<dbReference type="STRING" id="346185.AAY42_08590"/>
<dbReference type="EMBL" id="LCTZ01000002">
    <property type="protein sequence ID" value="KQC29936.1"/>
    <property type="molecule type" value="Genomic_DNA"/>
</dbReference>
<evidence type="ECO:0000313" key="4">
    <source>
        <dbReference type="Proteomes" id="UP000050827"/>
    </source>
</evidence>
<dbReference type="RefSeq" id="WP_055394232.1">
    <property type="nucleotide sequence ID" value="NZ_LCTZ01000002.1"/>
</dbReference>
<dbReference type="AlphaFoldDB" id="A0A0Q1H8C1"/>
<feature type="domain" description="Activator of Hsp90 ATPase homologue 1/2-like C-terminal" evidence="2">
    <location>
        <begin position="17"/>
        <end position="136"/>
    </location>
</feature>
<dbReference type="SUPFAM" id="SSF55961">
    <property type="entry name" value="Bet v1-like"/>
    <property type="match status" value="1"/>
</dbReference>
<reference evidence="3 4" key="1">
    <citation type="submission" date="2015-04" db="EMBL/GenBank/DDBJ databases">
        <title>Complete genome of flavobacterium.</title>
        <authorList>
            <person name="Kwon Y.M."/>
            <person name="Kim S.-J."/>
        </authorList>
    </citation>
    <scope>NUCLEOTIDE SEQUENCE [LARGE SCALE GENOMIC DNA]</scope>
    <source>
        <strain evidence="3 4">DK169</strain>
    </source>
</reference>
<accession>A0A0Q1H8C1</accession>
<dbReference type="CDD" id="cd08901">
    <property type="entry name" value="SRPBCC_CalC_Aha1-like_8"/>
    <property type="match status" value="1"/>
</dbReference>
<dbReference type="Gene3D" id="3.30.530.20">
    <property type="match status" value="1"/>
</dbReference>
<protein>
    <submittedName>
        <fullName evidence="3">Polyketide cyclase</fullName>
    </submittedName>
</protein>
<organism evidence="3 4">
    <name type="scientific">Flagellimonas eckloniae</name>
    <dbReference type="NCBI Taxonomy" id="346185"/>
    <lineage>
        <taxon>Bacteria</taxon>
        <taxon>Pseudomonadati</taxon>
        <taxon>Bacteroidota</taxon>
        <taxon>Flavobacteriia</taxon>
        <taxon>Flavobacteriales</taxon>
        <taxon>Flavobacteriaceae</taxon>
        <taxon>Flagellimonas</taxon>
    </lineage>
</organism>
<dbReference type="InterPro" id="IPR023393">
    <property type="entry name" value="START-like_dom_sf"/>
</dbReference>
<keyword evidence="4" id="KW-1185">Reference proteome</keyword>
<name>A0A0Q1H8C1_9FLAO</name>
<proteinExistence type="inferred from homology"/>
<dbReference type="InterPro" id="IPR013538">
    <property type="entry name" value="ASHA1/2-like_C"/>
</dbReference>
<sequence>MKETVNFAKSELGIRRPVKEVFEAFTNPDITAKFWYTHSTGKLEEGVHLEWKWEMYNLVVPVNVLEIIENQKILIEWGQGIQKSTVVWEFNSVNDNLTFLTIQNYNFLGNGDELLNQIKDSTKGFTFVLSGLKAWLEHKIQLRLVDDAFPKELMTKQ</sequence>
<dbReference type="Pfam" id="PF08327">
    <property type="entry name" value="AHSA1"/>
    <property type="match status" value="1"/>
</dbReference>
<evidence type="ECO:0000259" key="2">
    <source>
        <dbReference type="Pfam" id="PF08327"/>
    </source>
</evidence>